<dbReference type="InterPro" id="IPR002110">
    <property type="entry name" value="Ankyrin_rpt"/>
</dbReference>
<dbReference type="AlphaFoldDB" id="A0A9P9FYD0"/>
<keyword evidence="6" id="KW-1185">Reference proteome</keyword>
<dbReference type="SUPFAM" id="SSF48403">
    <property type="entry name" value="Ankyrin repeat"/>
    <property type="match status" value="1"/>
</dbReference>
<feature type="repeat" description="ANK" evidence="2">
    <location>
        <begin position="747"/>
        <end position="779"/>
    </location>
</feature>
<sequence>MNVGVGVGDFIKILELVIKARKRFVDAPRQYDAISKDLRNFSIVIQDMNILLSGWKPAIKEREKLQTISDDSICLLNDLLARLDKYREIGTSSKSMAQRAKKAWKRLNWDQDDVQDFRGRLSLNLDLLNSIERQLYSQRSSGMEQEIHYVTGRVNQQQRSEILNWFGTCDHGSRQSSLFDQHEEGTCEWFLASGEFQEWIKTKDGMLFCPGLPGVGKTVLVSIVIQHLLNLFDDDNSTGIAYHYCDFRHQDHETVNLILSSILKQLVQCLGSVPDAMSTLYSKHKDKDTRPSLREITSTLKTVACLSSRTFIVIDGLDECLVWRDLMAQLRDLQGVNILATSRAIPEIANDRRLKGSRVLEVQARDTDVRKYLDRNMTKLGIFARHDEQLQGDICKAILRASGGMFLLARLHLDSLASKMSVKRLRDALTTLPTGVSAYDEAYQDAMKRIERQHPERTAVAKDVLAWLTFAKRPLNIEELRTAVIVQETDSDIDADRLMDIEDMVSVCAGLVAIDEQNDRVTLIHYTTGDYLKRTWANWHPNADTVIATSCFTYLLFPVFDIEFSEMDEYLQRQKSGRQVYPLLDYSLDHGALHAHLAVTKPPSVARFLSSDSRVTKNWLLLKAKYGENQGEDTAEWLIEQGVCTDVRDSEGRTPLHYAVLNGWVRCVQLLLKRGAIVDSDVENMTPLHYTVKTGNEAIARTFLSAGMAVDTSVARQTHIPTYQEDKVVYVTRDSEHILVRKPCTEQGLTPLHLAALTGSQKMTKFLLDHGANSNFPSDSGANISLRTKENRTPLHFAVVNENTDVVSILLKLGADPMAEDVDGLNALHYAAQK</sequence>
<evidence type="ECO:0000259" key="3">
    <source>
        <dbReference type="Pfam" id="PF22939"/>
    </source>
</evidence>
<dbReference type="Pfam" id="PF22939">
    <property type="entry name" value="WHD_GPIID"/>
    <property type="match status" value="1"/>
</dbReference>
<dbReference type="PRINTS" id="PR01415">
    <property type="entry name" value="ANKYRIN"/>
</dbReference>
<keyword evidence="2" id="KW-0040">ANK repeat</keyword>
<evidence type="ECO:0000259" key="4">
    <source>
        <dbReference type="Pfam" id="PF24883"/>
    </source>
</evidence>
<gene>
    <name evidence="5" type="ORF">BKA55DRAFT_627820</name>
</gene>
<dbReference type="InterPro" id="IPR027417">
    <property type="entry name" value="P-loop_NTPase"/>
</dbReference>
<comment type="caution">
    <text evidence="5">The sequence shown here is derived from an EMBL/GenBank/DDBJ whole genome shotgun (WGS) entry which is preliminary data.</text>
</comment>
<dbReference type="Pfam" id="PF24883">
    <property type="entry name" value="NPHP3_N"/>
    <property type="match status" value="1"/>
</dbReference>
<dbReference type="SUPFAM" id="SSF52540">
    <property type="entry name" value="P-loop containing nucleoside triphosphate hydrolases"/>
    <property type="match status" value="1"/>
</dbReference>
<feature type="repeat" description="ANK" evidence="2">
    <location>
        <begin position="651"/>
        <end position="683"/>
    </location>
</feature>
<dbReference type="Gene3D" id="3.40.50.300">
    <property type="entry name" value="P-loop containing nucleotide triphosphate hydrolases"/>
    <property type="match status" value="1"/>
</dbReference>
<dbReference type="Pfam" id="PF12796">
    <property type="entry name" value="Ank_2"/>
    <property type="match status" value="2"/>
</dbReference>
<evidence type="ECO:0000313" key="6">
    <source>
        <dbReference type="Proteomes" id="UP000720189"/>
    </source>
</evidence>
<dbReference type="GeneID" id="70226839"/>
<dbReference type="InterPro" id="IPR036770">
    <property type="entry name" value="Ankyrin_rpt-contain_sf"/>
</dbReference>
<dbReference type="Gene3D" id="1.25.40.20">
    <property type="entry name" value="Ankyrin repeat-containing domain"/>
    <property type="match status" value="2"/>
</dbReference>
<name>A0A9P9FYD0_FUSRE</name>
<feature type="domain" description="GPI inositol-deacylase winged helix" evidence="3">
    <location>
        <begin position="459"/>
        <end position="533"/>
    </location>
</feature>
<feature type="non-terminal residue" evidence="5">
    <location>
        <position position="834"/>
    </location>
</feature>
<dbReference type="InterPro" id="IPR056884">
    <property type="entry name" value="NPHP3-like_N"/>
</dbReference>
<dbReference type="SMART" id="SM00248">
    <property type="entry name" value="ANK"/>
    <property type="match status" value="4"/>
</dbReference>
<dbReference type="PROSITE" id="PS50088">
    <property type="entry name" value="ANK_REPEAT"/>
    <property type="match status" value="4"/>
</dbReference>
<dbReference type="RefSeq" id="XP_046041776.1">
    <property type="nucleotide sequence ID" value="XM_046196885.1"/>
</dbReference>
<dbReference type="InterPro" id="IPR054471">
    <property type="entry name" value="GPIID_WHD"/>
</dbReference>
<feature type="repeat" description="ANK" evidence="2">
    <location>
        <begin position="790"/>
        <end position="822"/>
    </location>
</feature>
<dbReference type="Proteomes" id="UP000720189">
    <property type="component" value="Unassembled WGS sequence"/>
</dbReference>
<accession>A0A9P9FYD0</accession>
<proteinExistence type="predicted"/>
<evidence type="ECO:0000256" key="1">
    <source>
        <dbReference type="ARBA" id="ARBA00022737"/>
    </source>
</evidence>
<organism evidence="5 6">
    <name type="scientific">Fusarium redolens</name>
    <dbReference type="NCBI Taxonomy" id="48865"/>
    <lineage>
        <taxon>Eukaryota</taxon>
        <taxon>Fungi</taxon>
        <taxon>Dikarya</taxon>
        <taxon>Ascomycota</taxon>
        <taxon>Pezizomycotina</taxon>
        <taxon>Sordariomycetes</taxon>
        <taxon>Hypocreomycetidae</taxon>
        <taxon>Hypocreales</taxon>
        <taxon>Nectriaceae</taxon>
        <taxon>Fusarium</taxon>
        <taxon>Fusarium redolens species complex</taxon>
    </lineage>
</organism>
<dbReference type="PROSITE" id="PS50297">
    <property type="entry name" value="ANK_REP_REGION"/>
    <property type="match status" value="4"/>
</dbReference>
<feature type="repeat" description="ANK" evidence="2">
    <location>
        <begin position="683"/>
        <end position="715"/>
    </location>
</feature>
<evidence type="ECO:0000256" key="2">
    <source>
        <dbReference type="PROSITE-ProRule" id="PRU00023"/>
    </source>
</evidence>
<protein>
    <recommendedName>
        <fullName evidence="7">Ankyrin</fullName>
    </recommendedName>
</protein>
<dbReference type="PANTHER" id="PTHR10039">
    <property type="entry name" value="AMELOGENIN"/>
    <property type="match status" value="1"/>
</dbReference>
<dbReference type="PANTHER" id="PTHR10039:SF15">
    <property type="entry name" value="NACHT DOMAIN-CONTAINING PROTEIN"/>
    <property type="match status" value="1"/>
</dbReference>
<keyword evidence="1" id="KW-0677">Repeat</keyword>
<dbReference type="OrthoDB" id="448455at2759"/>
<dbReference type="EMBL" id="JAGMUX010000030">
    <property type="protein sequence ID" value="KAH7213328.1"/>
    <property type="molecule type" value="Genomic_DNA"/>
</dbReference>
<evidence type="ECO:0008006" key="7">
    <source>
        <dbReference type="Google" id="ProtNLM"/>
    </source>
</evidence>
<reference evidence="5" key="1">
    <citation type="journal article" date="2021" name="Nat. Commun.">
        <title>Genetic determinants of endophytism in the Arabidopsis root mycobiome.</title>
        <authorList>
            <person name="Mesny F."/>
            <person name="Miyauchi S."/>
            <person name="Thiergart T."/>
            <person name="Pickel B."/>
            <person name="Atanasova L."/>
            <person name="Karlsson M."/>
            <person name="Huettel B."/>
            <person name="Barry K.W."/>
            <person name="Haridas S."/>
            <person name="Chen C."/>
            <person name="Bauer D."/>
            <person name="Andreopoulos W."/>
            <person name="Pangilinan J."/>
            <person name="LaButti K."/>
            <person name="Riley R."/>
            <person name="Lipzen A."/>
            <person name="Clum A."/>
            <person name="Drula E."/>
            <person name="Henrissat B."/>
            <person name="Kohler A."/>
            <person name="Grigoriev I.V."/>
            <person name="Martin F.M."/>
            <person name="Hacquard S."/>
        </authorList>
    </citation>
    <scope>NUCLEOTIDE SEQUENCE</scope>
    <source>
        <strain evidence="5">MPI-CAGE-AT-0023</strain>
    </source>
</reference>
<evidence type="ECO:0000313" key="5">
    <source>
        <dbReference type="EMBL" id="KAH7213328.1"/>
    </source>
</evidence>
<feature type="domain" description="Nephrocystin 3-like N-terminal" evidence="4">
    <location>
        <begin position="185"/>
        <end position="343"/>
    </location>
</feature>